<evidence type="ECO:0008006" key="7">
    <source>
        <dbReference type="Google" id="ProtNLM"/>
    </source>
</evidence>
<proteinExistence type="inferred from homology"/>
<name>A0A0G0N630_9BACT</name>
<organism evidence="5 6">
    <name type="scientific">Candidatus Woesebacteria bacterium GW2011_GWA1_39_21b</name>
    <dbReference type="NCBI Taxonomy" id="1618551"/>
    <lineage>
        <taxon>Bacteria</taxon>
        <taxon>Candidatus Woeseibacteriota</taxon>
    </lineage>
</organism>
<dbReference type="InterPro" id="IPR050361">
    <property type="entry name" value="MPP/UQCRC_Complex"/>
</dbReference>
<dbReference type="Pfam" id="PF00675">
    <property type="entry name" value="Peptidase_M16"/>
    <property type="match status" value="1"/>
</dbReference>
<dbReference type="Proteomes" id="UP000034690">
    <property type="component" value="Unassembled WGS sequence"/>
</dbReference>
<evidence type="ECO:0000259" key="3">
    <source>
        <dbReference type="Pfam" id="PF00675"/>
    </source>
</evidence>
<reference evidence="5 6" key="1">
    <citation type="journal article" date="2015" name="Nature">
        <title>rRNA introns, odd ribosomes, and small enigmatic genomes across a large radiation of phyla.</title>
        <authorList>
            <person name="Brown C.T."/>
            <person name="Hug L.A."/>
            <person name="Thomas B.C."/>
            <person name="Sharon I."/>
            <person name="Castelle C.J."/>
            <person name="Singh A."/>
            <person name="Wilkins M.J."/>
            <person name="Williams K.H."/>
            <person name="Banfield J.F."/>
        </authorList>
    </citation>
    <scope>NUCLEOTIDE SEQUENCE [LARGE SCALE GENOMIC DNA]</scope>
</reference>
<evidence type="ECO:0000256" key="2">
    <source>
        <dbReference type="RuleBase" id="RU004447"/>
    </source>
</evidence>
<evidence type="ECO:0000259" key="4">
    <source>
        <dbReference type="Pfam" id="PF05193"/>
    </source>
</evidence>
<dbReference type="GO" id="GO:0046872">
    <property type="term" value="F:metal ion binding"/>
    <property type="evidence" value="ECO:0007669"/>
    <property type="project" value="InterPro"/>
</dbReference>
<dbReference type="GO" id="GO:0004222">
    <property type="term" value="F:metalloendopeptidase activity"/>
    <property type="evidence" value="ECO:0007669"/>
    <property type="project" value="InterPro"/>
</dbReference>
<dbReference type="InterPro" id="IPR007863">
    <property type="entry name" value="Peptidase_M16_C"/>
</dbReference>
<dbReference type="InterPro" id="IPR011765">
    <property type="entry name" value="Pept_M16_N"/>
</dbReference>
<accession>A0A0G0N630</accession>
<dbReference type="PANTHER" id="PTHR11851">
    <property type="entry name" value="METALLOPROTEASE"/>
    <property type="match status" value="1"/>
</dbReference>
<dbReference type="Gene3D" id="3.30.830.10">
    <property type="entry name" value="Metalloenzyme, LuxS/M16 peptidase-like"/>
    <property type="match status" value="2"/>
</dbReference>
<dbReference type="PANTHER" id="PTHR11851:SF49">
    <property type="entry name" value="MITOCHONDRIAL-PROCESSING PEPTIDASE SUBUNIT ALPHA"/>
    <property type="match status" value="1"/>
</dbReference>
<protein>
    <recommendedName>
        <fullName evidence="7">Peptidase M16 domain protein</fullName>
    </recommendedName>
</protein>
<comment type="caution">
    <text evidence="5">The sequence shown here is derived from an EMBL/GenBank/DDBJ whole genome shotgun (WGS) entry which is preliminary data.</text>
</comment>
<dbReference type="SUPFAM" id="SSF63411">
    <property type="entry name" value="LuxS/MPP-like metallohydrolase"/>
    <property type="match status" value="2"/>
</dbReference>
<dbReference type="Pfam" id="PF05193">
    <property type="entry name" value="Peptidase_M16_C"/>
    <property type="match status" value="1"/>
</dbReference>
<feature type="domain" description="Peptidase M16 N-terminal" evidence="3">
    <location>
        <begin position="15"/>
        <end position="162"/>
    </location>
</feature>
<sequence length="428" mass="47628">MKNFKILTLPNGVRVLLVPRPESYSAFFAVAVGVGANKEKPAEAGLAHFLEHLHFDGTVGHRNAIVLQEAFDLLGADNNGYTNYFSTVFHASASAEKILATAKLVSETFFDSLFKNTDIAKEKKVVGEEVKRSWDNPDNFCFFKLRELMYGQLPAGRPVLGAEDTIKNFNRKRLLAFKKEKYQPTNTLIIVAGNFKQKEVLTFIKHKFGGWVGSGLVVEKSNDSPYDQIKFLQPKIVCYRKEIDQIKLRIGFPAPKIGQTEEFATGLISAILAGGLNSRLYKILRHKLGAAYGVSAWHDAQADYGAFVIAGGFDAGKIEIVLKTIFVELRRLTCELVSAKELNLVKTKIISWLLLGLETPEDLASFYGRQITLGQIPKTPEEFCRCIRAVSSVEIKKTAQAIFKKDGLHLVLVGRGLKKEVFAKLVDL</sequence>
<dbReference type="InterPro" id="IPR001431">
    <property type="entry name" value="Pept_M16_Zn_BS"/>
</dbReference>
<dbReference type="EMBL" id="LBWQ01000033">
    <property type="protein sequence ID" value="KKR11639.1"/>
    <property type="molecule type" value="Genomic_DNA"/>
</dbReference>
<evidence type="ECO:0000256" key="1">
    <source>
        <dbReference type="ARBA" id="ARBA00007261"/>
    </source>
</evidence>
<evidence type="ECO:0000313" key="5">
    <source>
        <dbReference type="EMBL" id="KKR11639.1"/>
    </source>
</evidence>
<evidence type="ECO:0000313" key="6">
    <source>
        <dbReference type="Proteomes" id="UP000034690"/>
    </source>
</evidence>
<comment type="similarity">
    <text evidence="1 2">Belongs to the peptidase M16 family.</text>
</comment>
<dbReference type="PROSITE" id="PS00143">
    <property type="entry name" value="INSULINASE"/>
    <property type="match status" value="1"/>
</dbReference>
<dbReference type="InterPro" id="IPR011249">
    <property type="entry name" value="Metalloenz_LuxS/M16"/>
</dbReference>
<dbReference type="AlphaFoldDB" id="A0A0G0N630"/>
<gene>
    <name evidence="5" type="ORF">UT40_C0033G0004</name>
</gene>
<feature type="domain" description="Peptidase M16 C-terminal" evidence="4">
    <location>
        <begin position="168"/>
        <end position="347"/>
    </location>
</feature>
<dbReference type="GO" id="GO:0006508">
    <property type="term" value="P:proteolysis"/>
    <property type="evidence" value="ECO:0007669"/>
    <property type="project" value="InterPro"/>
</dbReference>